<dbReference type="Pfam" id="PF04296">
    <property type="entry name" value="YlxR"/>
    <property type="match status" value="1"/>
</dbReference>
<dbReference type="InterPro" id="IPR035931">
    <property type="entry name" value="YlxR-like_sf"/>
</dbReference>
<evidence type="ECO:0000313" key="3">
    <source>
        <dbReference type="Proteomes" id="UP001053296"/>
    </source>
</evidence>
<accession>A0ABN6EPR8</accession>
<evidence type="ECO:0000259" key="1">
    <source>
        <dbReference type="Pfam" id="PF04296"/>
    </source>
</evidence>
<gene>
    <name evidence="2" type="ORF">PSDVSF_00450</name>
</gene>
<dbReference type="InterPro" id="IPR007393">
    <property type="entry name" value="YlxR_dom"/>
</dbReference>
<proteinExistence type="predicted"/>
<dbReference type="PANTHER" id="PTHR34215">
    <property type="entry name" value="BLL0784 PROTEIN"/>
    <property type="match status" value="1"/>
</dbReference>
<dbReference type="Proteomes" id="UP001053296">
    <property type="component" value="Chromosome"/>
</dbReference>
<organism evidence="2 3">
    <name type="scientific">Pseudodesulfovibrio sediminis</name>
    <dbReference type="NCBI Taxonomy" id="2810563"/>
    <lineage>
        <taxon>Bacteria</taxon>
        <taxon>Pseudomonadati</taxon>
        <taxon>Thermodesulfobacteriota</taxon>
        <taxon>Desulfovibrionia</taxon>
        <taxon>Desulfovibrionales</taxon>
        <taxon>Desulfovibrionaceae</taxon>
    </lineage>
</organism>
<dbReference type="SUPFAM" id="SSF64376">
    <property type="entry name" value="YlxR-like"/>
    <property type="match status" value="1"/>
</dbReference>
<dbReference type="PANTHER" id="PTHR34215:SF1">
    <property type="entry name" value="YLXR DOMAIN-CONTAINING PROTEIN"/>
    <property type="match status" value="1"/>
</dbReference>
<dbReference type="EMBL" id="AP024485">
    <property type="protein sequence ID" value="BCS86803.1"/>
    <property type="molecule type" value="Genomic_DNA"/>
</dbReference>
<name>A0ABN6EPR8_9BACT</name>
<reference evidence="2" key="1">
    <citation type="journal article" date="2022" name="Arch. Microbiol.">
        <title>Pseudodesulfovibrio sediminis sp. nov., a mesophilic and neutrophilic sulfate-reducing bacterium isolated from sediment of a brackish lake.</title>
        <authorList>
            <person name="Takahashi A."/>
            <person name="Kojima H."/>
            <person name="Watanabe M."/>
            <person name="Fukui M."/>
        </authorList>
    </citation>
    <scope>NUCLEOTIDE SEQUENCE</scope>
    <source>
        <strain evidence="2">SF6</strain>
    </source>
</reference>
<dbReference type="RefSeq" id="WP_229592406.1">
    <property type="nucleotide sequence ID" value="NZ_AP024485.1"/>
</dbReference>
<evidence type="ECO:0000313" key="2">
    <source>
        <dbReference type="EMBL" id="BCS86803.1"/>
    </source>
</evidence>
<dbReference type="InterPro" id="IPR037465">
    <property type="entry name" value="YlxR"/>
</dbReference>
<dbReference type="Gene3D" id="3.30.1230.10">
    <property type="entry name" value="YlxR-like"/>
    <property type="match status" value="1"/>
</dbReference>
<feature type="domain" description="YlxR" evidence="1">
    <location>
        <begin position="9"/>
        <end position="64"/>
    </location>
</feature>
<protein>
    <recommendedName>
        <fullName evidence="1">YlxR domain-containing protein</fullName>
    </recommendedName>
</protein>
<keyword evidence="3" id="KW-1185">Reference proteome</keyword>
<sequence>MSRKHIAERMCIVCRKKFPKTELTRYVRPDGASETDQEGPIHDPKQICSGRGFYLCGQTQCRERFPKVVSGLMKKR</sequence>